<reference evidence="3 4" key="1">
    <citation type="journal article" date="2018" name="Nat. Biotechnol.">
        <title>A standardized bacterial taxonomy based on genome phylogeny substantially revises the tree of life.</title>
        <authorList>
            <person name="Parks D.H."/>
            <person name="Chuvochina M."/>
            <person name="Waite D.W."/>
            <person name="Rinke C."/>
            <person name="Skarshewski A."/>
            <person name="Chaumeil P.A."/>
            <person name="Hugenholtz P."/>
        </authorList>
    </citation>
    <scope>NUCLEOTIDE SEQUENCE [LARGE SCALE GENOMIC DNA]</scope>
    <source>
        <strain evidence="3">UBA11306</strain>
    </source>
</reference>
<dbReference type="InterPro" id="IPR023089">
    <property type="entry name" value="YozE_SAM-like"/>
</dbReference>
<dbReference type="HAMAP" id="MF_01538">
    <property type="entry name" value="UPF0346"/>
    <property type="match status" value="1"/>
</dbReference>
<protein>
    <recommendedName>
        <fullName evidence="1">UPF0346 protein DIW15_03060</fullName>
    </recommendedName>
</protein>
<evidence type="ECO:0000259" key="2">
    <source>
        <dbReference type="Pfam" id="PF06855"/>
    </source>
</evidence>
<evidence type="ECO:0000313" key="3">
    <source>
        <dbReference type="EMBL" id="HCS93675.1"/>
    </source>
</evidence>
<evidence type="ECO:0000313" key="4">
    <source>
        <dbReference type="Proteomes" id="UP000262195"/>
    </source>
</evidence>
<evidence type="ECO:0000256" key="1">
    <source>
        <dbReference type="HAMAP-Rule" id="MF_01538"/>
    </source>
</evidence>
<dbReference type="InterPro" id="IPR036806">
    <property type="entry name" value="YozE_SAM-like_sf"/>
</dbReference>
<gene>
    <name evidence="3" type="ORF">DIW15_03060</name>
</gene>
<dbReference type="Proteomes" id="UP000262195">
    <property type="component" value="Unassembled WGS sequence"/>
</dbReference>
<feature type="domain" description="YozE SAM-like" evidence="2">
    <location>
        <begin position="7"/>
        <end position="72"/>
    </location>
</feature>
<dbReference type="Gene3D" id="1.10.150.260">
    <property type="entry name" value="YozE SAM-like"/>
    <property type="match status" value="1"/>
</dbReference>
<organism evidence="3 4">
    <name type="scientific">Bavariicoccus seileri</name>
    <dbReference type="NCBI Taxonomy" id="549685"/>
    <lineage>
        <taxon>Bacteria</taxon>
        <taxon>Bacillati</taxon>
        <taxon>Bacillota</taxon>
        <taxon>Bacilli</taxon>
        <taxon>Lactobacillales</taxon>
        <taxon>Enterococcaceae</taxon>
        <taxon>Bavariicoccus</taxon>
    </lineage>
</organism>
<dbReference type="InterPro" id="IPR010673">
    <property type="entry name" value="UPF0346"/>
</dbReference>
<dbReference type="AlphaFoldDB" id="A0A3D4S4B1"/>
<dbReference type="STRING" id="1121105.GCA_000421665_00988"/>
<accession>A0A3D4S4B1</accession>
<comment type="similarity">
    <text evidence="1">Belongs to the UPF0346 family.</text>
</comment>
<comment type="caution">
    <text evidence="3">The sequence shown here is derived from an EMBL/GenBank/DDBJ whole genome shotgun (WGS) entry which is preliminary data.</text>
</comment>
<sequence length="78" mass="9488">MKLNKPFYDYVMSYRNKHHFLDESAEFANLVHEDLQFPKQTSDFHTITDYLEMNPEYSIFIDVFDKIWAKYTEECGHN</sequence>
<dbReference type="RefSeq" id="WP_022796259.1">
    <property type="nucleotide sequence ID" value="NZ_JBQDSL010000007.1"/>
</dbReference>
<dbReference type="SUPFAM" id="SSF140652">
    <property type="entry name" value="YozE-like"/>
    <property type="match status" value="1"/>
</dbReference>
<dbReference type="Pfam" id="PF06855">
    <property type="entry name" value="YozE_SAM_like"/>
    <property type="match status" value="1"/>
</dbReference>
<dbReference type="NCBIfam" id="NF010193">
    <property type="entry name" value="PRK13672.1"/>
    <property type="match status" value="1"/>
</dbReference>
<dbReference type="EMBL" id="DQHO01000018">
    <property type="protein sequence ID" value="HCS93675.1"/>
    <property type="molecule type" value="Genomic_DNA"/>
</dbReference>
<name>A0A3D4S4B1_9ENTE</name>
<proteinExistence type="inferred from homology"/>